<dbReference type="InterPro" id="IPR001647">
    <property type="entry name" value="HTH_TetR"/>
</dbReference>
<dbReference type="SUPFAM" id="SSF46689">
    <property type="entry name" value="Homeodomain-like"/>
    <property type="match status" value="1"/>
</dbReference>
<sequence>METTAEHILDAVERLVCIEGTRKLTIDAVAAEAGMSKGGVLYNFRSKHELLLGVIRRVVSEVRERTYTLSDKLTEQGVACPILRASFQIYKEYREKTAPKALFALAAQEPELVAEFQDMSTEFGRAISGEVSDPVMGHMCLLIIDGLYYRQALGIEHCSTGEIDGLIDRVLEITSQNYRYAELNAEAGN</sequence>
<evidence type="ECO:0000256" key="1">
    <source>
        <dbReference type="ARBA" id="ARBA00023125"/>
    </source>
</evidence>
<feature type="domain" description="HTH tetR-type" evidence="3">
    <location>
        <begin position="2"/>
        <end position="62"/>
    </location>
</feature>
<evidence type="ECO:0000259" key="3">
    <source>
        <dbReference type="PROSITE" id="PS50977"/>
    </source>
</evidence>
<evidence type="ECO:0000256" key="2">
    <source>
        <dbReference type="PROSITE-ProRule" id="PRU00335"/>
    </source>
</evidence>
<dbReference type="PROSITE" id="PS50977">
    <property type="entry name" value="HTH_TETR_2"/>
    <property type="match status" value="1"/>
</dbReference>
<dbReference type="InterPro" id="IPR009057">
    <property type="entry name" value="Homeodomain-like_sf"/>
</dbReference>
<dbReference type="Pfam" id="PF00440">
    <property type="entry name" value="TetR_N"/>
    <property type="match status" value="1"/>
</dbReference>
<reference evidence="4 5" key="1">
    <citation type="submission" date="2016-10" db="EMBL/GenBank/DDBJ databases">
        <authorList>
            <person name="Varghese N."/>
            <person name="Submissions S."/>
        </authorList>
    </citation>
    <scope>NUCLEOTIDE SEQUENCE [LARGE SCALE GENOMIC DNA]</scope>
    <source>
        <strain evidence="4 5">DSM 16392</strain>
    </source>
</reference>
<gene>
    <name evidence="4" type="ORF">SAMN04488518_109124</name>
</gene>
<keyword evidence="1 2" id="KW-0238">DNA-binding</keyword>
<protein>
    <submittedName>
        <fullName evidence="4">Transcriptional regulator, TetR family</fullName>
    </submittedName>
</protein>
<accession>A0A1I4CHQ3</accession>
<dbReference type="PRINTS" id="PR00455">
    <property type="entry name" value="HTHTETR"/>
</dbReference>
<dbReference type="RefSeq" id="WP_093521333.1">
    <property type="nucleotide sequence ID" value="NZ_FOSK01000009.1"/>
</dbReference>
<keyword evidence="5" id="KW-1185">Reference proteome</keyword>
<comment type="caution">
    <text evidence="4">The sequence shown here is derived from an EMBL/GenBank/DDBJ whole genome shotgun (WGS) entry which is preliminary data.</text>
</comment>
<proteinExistence type="predicted"/>
<name>A0A1I4CHQ3_9HYPH</name>
<dbReference type="Gene3D" id="1.10.357.10">
    <property type="entry name" value="Tetracycline Repressor, domain 2"/>
    <property type="match status" value="1"/>
</dbReference>
<feature type="DNA-binding region" description="H-T-H motif" evidence="2">
    <location>
        <begin position="25"/>
        <end position="44"/>
    </location>
</feature>
<dbReference type="InterPro" id="IPR041479">
    <property type="entry name" value="TetR_CgmR_C"/>
</dbReference>
<dbReference type="EMBL" id="FOSK01000009">
    <property type="protein sequence ID" value="SFK79827.1"/>
    <property type="molecule type" value="Genomic_DNA"/>
</dbReference>
<evidence type="ECO:0000313" key="4">
    <source>
        <dbReference type="EMBL" id="SFK79827.1"/>
    </source>
</evidence>
<dbReference type="Pfam" id="PF17937">
    <property type="entry name" value="TetR_C_28"/>
    <property type="match status" value="1"/>
</dbReference>
<dbReference type="Proteomes" id="UP000199598">
    <property type="component" value="Unassembled WGS sequence"/>
</dbReference>
<organism evidence="4 5">
    <name type="scientific">Pseudovibrio ascidiaceicola</name>
    <dbReference type="NCBI Taxonomy" id="285279"/>
    <lineage>
        <taxon>Bacteria</taxon>
        <taxon>Pseudomonadati</taxon>
        <taxon>Pseudomonadota</taxon>
        <taxon>Alphaproteobacteria</taxon>
        <taxon>Hyphomicrobiales</taxon>
        <taxon>Stappiaceae</taxon>
        <taxon>Pseudovibrio</taxon>
    </lineage>
</organism>
<evidence type="ECO:0000313" key="5">
    <source>
        <dbReference type="Proteomes" id="UP000199598"/>
    </source>
</evidence>